<comment type="similarity">
    <text evidence="2">Belongs to the band 7/mec-2 family.</text>
</comment>
<dbReference type="PROSITE" id="PS51581">
    <property type="entry name" value="SAM_GTMT"/>
    <property type="match status" value="1"/>
</dbReference>
<evidence type="ECO:0000259" key="9">
    <source>
        <dbReference type="SMART" id="SM00244"/>
    </source>
</evidence>
<dbReference type="GO" id="GO:0007005">
    <property type="term" value="P:mitochondrion organization"/>
    <property type="evidence" value="ECO:0007669"/>
    <property type="project" value="TreeGrafter"/>
</dbReference>
<dbReference type="InterPro" id="IPR029063">
    <property type="entry name" value="SAM-dependent_MTases_sf"/>
</dbReference>
<dbReference type="InterPro" id="IPR020803">
    <property type="entry name" value="MeTfrase_dom"/>
</dbReference>
<evidence type="ECO:0000256" key="6">
    <source>
        <dbReference type="ARBA" id="ARBA00023128"/>
    </source>
</evidence>
<feature type="compositionally biased region" description="Basic and acidic residues" evidence="8">
    <location>
        <begin position="769"/>
        <end position="778"/>
    </location>
</feature>
<reference evidence="11 12" key="1">
    <citation type="journal article" date="2024" name="Nat. Commun.">
        <title>Phylogenomics reveals the evolutionary origins of lichenization in chlorophyte algae.</title>
        <authorList>
            <person name="Puginier C."/>
            <person name="Libourel C."/>
            <person name="Otte J."/>
            <person name="Skaloud P."/>
            <person name="Haon M."/>
            <person name="Grisel S."/>
            <person name="Petersen M."/>
            <person name="Berrin J.G."/>
            <person name="Delaux P.M."/>
            <person name="Dal Grande F."/>
            <person name="Keller J."/>
        </authorList>
    </citation>
    <scope>NUCLEOTIDE SEQUENCE [LARGE SCALE GENOMIC DNA]</scope>
    <source>
        <strain evidence="11 12">SAG 2145</strain>
    </source>
</reference>
<dbReference type="GO" id="GO:0005886">
    <property type="term" value="C:plasma membrane"/>
    <property type="evidence" value="ECO:0007669"/>
    <property type="project" value="UniProtKB-ARBA"/>
</dbReference>
<feature type="region of interest" description="SAM motif II" evidence="7">
    <location>
        <begin position="526"/>
        <end position="534"/>
    </location>
</feature>
<dbReference type="GO" id="GO:0032259">
    <property type="term" value="P:methylation"/>
    <property type="evidence" value="ECO:0007669"/>
    <property type="project" value="UniProtKB-UniRule"/>
</dbReference>
<dbReference type="InterPro" id="IPR001972">
    <property type="entry name" value="Stomatin_HflK_fam"/>
</dbReference>
<proteinExistence type="inferred from homology"/>
<dbReference type="InterPro" id="IPR025774">
    <property type="entry name" value="PiNMT-like"/>
</dbReference>
<comment type="caution">
    <text evidence="11">The sequence shown here is derived from an EMBL/GenBank/DDBJ whole genome shotgun (WGS) entry which is preliminary data.</text>
</comment>
<evidence type="ECO:0000313" key="11">
    <source>
        <dbReference type="EMBL" id="KAK9841110.1"/>
    </source>
</evidence>
<evidence type="ECO:0008006" key="13">
    <source>
        <dbReference type="Google" id="ProtNLM"/>
    </source>
</evidence>
<dbReference type="Gene3D" id="3.30.479.30">
    <property type="entry name" value="Band 7 domain"/>
    <property type="match status" value="1"/>
</dbReference>
<dbReference type="FunFam" id="3.30.479.30:FF:000004">
    <property type="entry name" value="Putative membrane protease family, stomatin"/>
    <property type="match status" value="1"/>
</dbReference>
<keyword evidence="6" id="KW-0496">Mitochondrion</keyword>
<dbReference type="CDD" id="cd02440">
    <property type="entry name" value="AdoMet_MTases"/>
    <property type="match status" value="1"/>
</dbReference>
<dbReference type="GO" id="GO:0008168">
    <property type="term" value="F:methyltransferase activity"/>
    <property type="evidence" value="ECO:0007669"/>
    <property type="project" value="UniProtKB-KW"/>
</dbReference>
<dbReference type="Pfam" id="PF13649">
    <property type="entry name" value="Methyltransf_25"/>
    <property type="match status" value="1"/>
</dbReference>
<comment type="subcellular location">
    <subcellularLocation>
        <location evidence="1">Mitochondrion</location>
    </subcellularLocation>
</comment>
<dbReference type="InterPro" id="IPR041698">
    <property type="entry name" value="Methyltransf_25"/>
</dbReference>
<dbReference type="PANTHER" id="PTHR43327">
    <property type="entry name" value="STOMATIN-LIKE PROTEIN 2, MITOCHONDRIAL"/>
    <property type="match status" value="1"/>
</dbReference>
<evidence type="ECO:0000256" key="5">
    <source>
        <dbReference type="ARBA" id="ARBA00022691"/>
    </source>
</evidence>
<dbReference type="SUPFAM" id="SSF53335">
    <property type="entry name" value="S-adenosyl-L-methionine-dependent methyltransferases"/>
    <property type="match status" value="1"/>
</dbReference>
<dbReference type="PANTHER" id="PTHR43327:SF10">
    <property type="entry name" value="STOMATIN-LIKE PROTEIN 2, MITOCHONDRIAL"/>
    <property type="match status" value="1"/>
</dbReference>
<feature type="region of interest" description="SAM motif III" evidence="7">
    <location>
        <begin position="553"/>
        <end position="562"/>
    </location>
</feature>
<evidence type="ECO:0000256" key="4">
    <source>
        <dbReference type="ARBA" id="ARBA00022679"/>
    </source>
</evidence>
<dbReference type="SMART" id="SM00828">
    <property type="entry name" value="PKS_MT"/>
    <property type="match status" value="1"/>
</dbReference>
<evidence type="ECO:0000256" key="2">
    <source>
        <dbReference type="ARBA" id="ARBA00008164"/>
    </source>
</evidence>
<sequence length="988" mass="109103">MQSGALLGRQLTRGLLAAERTALWQLGSSQGEQPSLNWALRLVNSYQTTSDVPVDPRVYQRVPPPANYGIRIVPQQTAFVIERFGRYKRTLEPGLHILIPGVDRIAYVHSLKESAIPIPDQSAITKDNVQISTAGVLYVKIIDPRRASYGVENAIYAVVQLAQTTMRSELGKMSLDKTFEERDTLNHNIVESIREAASDWGLQCMRYEIKDIMPPPGVRAAMELQAEAERRKRAQILESEGDRQSKINVAEGDKAQVILASEAAQQDAVNRAQGEASAILARAEATAKGLKNVSEAIKAEGGSEAASLRVAEQYMAAFGNIAKEGNTMLIPASTNDPASFVAQALSVYKSVSQGAVGTSRSDSGSTGSDTTAVFFTVKRVFDTPSRAYDTNVGEVYDDWTDEGVLEYFWGEHIHLGHYNSQEQQKAWKQPIWTGRFPKDFKQAKFDFIDEMLAWSQSEQPTNILDVGCGIGGTSRHLAAKFPNAKVTGITLSPQQVERGSGLAAERGLSNASFQVMDAQAMTFPDNTFDLVWACESGEHMPDKQKYIQEMERVLKPGGKIVIACWCQREETAERPLTPSDKSKLQFLYDEWAHPFFVSYQQFARLLQGTNKMASVDTADWTPQTLPTWRQSIWIGVWDPWIVIFKGPKVWYRTMREIVTIERMHRAFAQGLMQYGMIRGTKAGSPADQQSSASRQAGTRIPAGTSTLYLRLVANAPQLRQNKPFLRIRAQPGDSGSAEADPAASASAKARKSIEADHVIAPGGGGPDPDASRNRQSNERRRRIKGKQLLLILNSGNRIEDVIEEHKHAIDPEMLEMLEARIEAARQSGERSTARGLALVYQRLAAEMQRLQASGAERLLDSLLQTMAMNRDLEAEELREELEEVLIEGFGAPSNSHIDIFSAAAQLAAGGEVEAGGSVVDPVTPSTFLWETQQLLQEATAYQNELKQVVAKRPENVDLAKLERIITERAAMIADLTFILELTTSVQVG</sequence>
<dbReference type="InterPro" id="IPR032435">
    <property type="entry name" value="STML2-like_C"/>
</dbReference>
<feature type="region of interest" description="SAM motif I" evidence="7">
    <location>
        <begin position="463"/>
        <end position="472"/>
    </location>
</feature>
<dbReference type="Proteomes" id="UP001438707">
    <property type="component" value="Unassembled WGS sequence"/>
</dbReference>
<keyword evidence="3 7" id="KW-0489">Methyltransferase</keyword>
<dbReference type="GO" id="GO:0098552">
    <property type="term" value="C:side of membrane"/>
    <property type="evidence" value="ECO:0007669"/>
    <property type="project" value="UniProtKB-ARBA"/>
</dbReference>
<protein>
    <recommendedName>
        <fullName evidence="13">Band 7 domain-containing protein</fullName>
    </recommendedName>
</protein>
<evidence type="ECO:0000259" key="10">
    <source>
        <dbReference type="SMART" id="SM00828"/>
    </source>
</evidence>
<keyword evidence="12" id="KW-1185">Reference proteome</keyword>
<keyword evidence="4 7" id="KW-0808">Transferase</keyword>
<evidence type="ECO:0000256" key="3">
    <source>
        <dbReference type="ARBA" id="ARBA00022603"/>
    </source>
</evidence>
<dbReference type="Gene3D" id="3.40.50.150">
    <property type="entry name" value="Vaccinia Virus protein VP39"/>
    <property type="match status" value="1"/>
</dbReference>
<dbReference type="CDD" id="cd08829">
    <property type="entry name" value="SPFH_paraslipin"/>
    <property type="match status" value="1"/>
</dbReference>
<dbReference type="InterPro" id="IPR050710">
    <property type="entry name" value="Band7/mec-2_domain"/>
</dbReference>
<dbReference type="SUPFAM" id="SSF117892">
    <property type="entry name" value="Band 7/SPFH domain"/>
    <property type="match status" value="1"/>
</dbReference>
<dbReference type="PRINTS" id="PR00721">
    <property type="entry name" value="STOMATIN"/>
</dbReference>
<dbReference type="Pfam" id="PF01145">
    <property type="entry name" value="Band_7"/>
    <property type="match status" value="1"/>
</dbReference>
<keyword evidence="5 7" id="KW-0949">S-adenosyl-L-methionine</keyword>
<gene>
    <name evidence="11" type="ORF">WJX74_000165</name>
</gene>
<feature type="region of interest" description="Disordered" evidence="8">
    <location>
        <begin position="728"/>
        <end position="780"/>
    </location>
</feature>
<feature type="domain" description="Band 7" evidence="9">
    <location>
        <begin position="68"/>
        <end position="226"/>
    </location>
</feature>
<feature type="domain" description="Polyketide synthase-like methyltransferase" evidence="10">
    <location>
        <begin position="440"/>
        <end position="703"/>
    </location>
</feature>
<dbReference type="InterPro" id="IPR036013">
    <property type="entry name" value="Band_7/SPFH_dom_sf"/>
</dbReference>
<dbReference type="SMART" id="SM00244">
    <property type="entry name" value="PHB"/>
    <property type="match status" value="1"/>
</dbReference>
<feature type="compositionally biased region" description="Low complexity" evidence="8">
    <location>
        <begin position="732"/>
        <end position="747"/>
    </location>
</feature>
<accession>A0AAW1S422</accession>
<evidence type="ECO:0000313" key="12">
    <source>
        <dbReference type="Proteomes" id="UP001438707"/>
    </source>
</evidence>
<dbReference type="EMBL" id="JALJOS010000003">
    <property type="protein sequence ID" value="KAK9841110.1"/>
    <property type="molecule type" value="Genomic_DNA"/>
</dbReference>
<organism evidence="11 12">
    <name type="scientific">Apatococcus lobatus</name>
    <dbReference type="NCBI Taxonomy" id="904363"/>
    <lineage>
        <taxon>Eukaryota</taxon>
        <taxon>Viridiplantae</taxon>
        <taxon>Chlorophyta</taxon>
        <taxon>core chlorophytes</taxon>
        <taxon>Trebouxiophyceae</taxon>
        <taxon>Chlorellales</taxon>
        <taxon>Chlorellaceae</taxon>
        <taxon>Apatococcus</taxon>
    </lineage>
</organism>
<evidence type="ECO:0000256" key="1">
    <source>
        <dbReference type="ARBA" id="ARBA00004173"/>
    </source>
</evidence>
<name>A0AAW1S422_9CHLO</name>
<evidence type="ECO:0000256" key="8">
    <source>
        <dbReference type="SAM" id="MobiDB-lite"/>
    </source>
</evidence>
<dbReference type="AlphaFoldDB" id="A0AAW1S422"/>
<dbReference type="GO" id="GO:0005739">
    <property type="term" value="C:mitochondrion"/>
    <property type="evidence" value="ECO:0007669"/>
    <property type="project" value="UniProtKB-SubCell"/>
</dbReference>
<evidence type="ECO:0000256" key="7">
    <source>
        <dbReference type="PROSITE-ProRule" id="PRU00914"/>
    </source>
</evidence>
<comment type="similarity">
    <text evidence="7">Belongs to the class I-like SAM-binding methyltransferase superfamily. gTMT family.</text>
</comment>
<dbReference type="InterPro" id="IPR001107">
    <property type="entry name" value="Band_7"/>
</dbReference>
<dbReference type="Pfam" id="PF16200">
    <property type="entry name" value="Band_7_C"/>
    <property type="match status" value="1"/>
</dbReference>